<dbReference type="EMBL" id="QRZH01000002">
    <property type="protein sequence ID" value="RGV58880.1"/>
    <property type="molecule type" value="Genomic_DNA"/>
</dbReference>
<dbReference type="Proteomes" id="UP000429838">
    <property type="component" value="Unassembled WGS sequence"/>
</dbReference>
<gene>
    <name evidence="2" type="ORF">DWW08_02880</name>
    <name evidence="1" type="ORF">F2Z25_11540</name>
</gene>
<evidence type="ECO:0000313" key="4">
    <source>
        <dbReference type="Proteomes" id="UP000429838"/>
    </source>
</evidence>
<dbReference type="RefSeq" id="WP_050442177.1">
    <property type="nucleotide sequence ID" value="NZ_JACENG010000016.1"/>
</dbReference>
<proteinExistence type="predicted"/>
<name>A0A412YNB0_BACFG</name>
<accession>A0A412YNB0</accession>
<dbReference type="Proteomes" id="UP000286270">
    <property type="component" value="Unassembled WGS sequence"/>
</dbReference>
<dbReference type="EMBL" id="VWAQ01000008">
    <property type="protein sequence ID" value="KAA5207594.1"/>
    <property type="molecule type" value="Genomic_DNA"/>
</dbReference>
<evidence type="ECO:0000313" key="3">
    <source>
        <dbReference type="Proteomes" id="UP000286270"/>
    </source>
</evidence>
<evidence type="ECO:0000313" key="1">
    <source>
        <dbReference type="EMBL" id="KAA5207594.1"/>
    </source>
</evidence>
<reference evidence="2 3" key="1">
    <citation type="submission" date="2018-08" db="EMBL/GenBank/DDBJ databases">
        <title>A genome reference for cultivated species of the human gut microbiota.</title>
        <authorList>
            <person name="Zou Y."/>
            <person name="Xue W."/>
            <person name="Luo G."/>
        </authorList>
    </citation>
    <scope>NUCLEOTIDE SEQUENCE [LARGE SCALE GENOMIC DNA]</scope>
    <source>
        <strain evidence="2 3">AF14-26</strain>
    </source>
</reference>
<reference evidence="1 4" key="2">
    <citation type="journal article" date="2019" name="Nat. Med.">
        <title>A library of human gut bacterial isolates paired with longitudinal multiomics data enables mechanistic microbiome research.</title>
        <authorList>
            <person name="Poyet M."/>
            <person name="Groussin M."/>
            <person name="Gibbons S.M."/>
            <person name="Avila-Pacheco J."/>
            <person name="Jiang X."/>
            <person name="Kearney S.M."/>
            <person name="Perrotta A.R."/>
            <person name="Berdy B."/>
            <person name="Zhao S."/>
            <person name="Lieberman T.D."/>
            <person name="Swanson P.K."/>
            <person name="Smith M."/>
            <person name="Roesemann S."/>
            <person name="Alexander J.E."/>
            <person name="Rich S.A."/>
            <person name="Livny J."/>
            <person name="Vlamakis H."/>
            <person name="Clish C."/>
            <person name="Bullock K."/>
            <person name="Deik A."/>
            <person name="Scott J."/>
            <person name="Pierce K.A."/>
            <person name="Xavier R.J."/>
            <person name="Alm E.J."/>
        </authorList>
    </citation>
    <scope>NUCLEOTIDE SEQUENCE [LARGE SCALE GENOMIC DNA]</scope>
    <source>
        <strain evidence="1 4">BIOML-A1</strain>
    </source>
</reference>
<comment type="caution">
    <text evidence="2">The sequence shown here is derived from an EMBL/GenBank/DDBJ whole genome shotgun (WGS) entry which is preliminary data.</text>
</comment>
<protein>
    <submittedName>
        <fullName evidence="2">Uncharacterized protein</fullName>
    </submittedName>
</protein>
<dbReference type="InterPro" id="IPR046733">
    <property type="entry name" value="DUF6625"/>
</dbReference>
<dbReference type="Pfam" id="PF20330">
    <property type="entry name" value="DUF6625"/>
    <property type="match status" value="1"/>
</dbReference>
<evidence type="ECO:0000313" key="2">
    <source>
        <dbReference type="EMBL" id="RGV58880.1"/>
    </source>
</evidence>
<dbReference type="AlphaFoldDB" id="A0A412YNB0"/>
<organism evidence="2 3">
    <name type="scientific">Bacteroides fragilis</name>
    <dbReference type="NCBI Taxonomy" id="817"/>
    <lineage>
        <taxon>Bacteria</taxon>
        <taxon>Pseudomonadati</taxon>
        <taxon>Bacteroidota</taxon>
        <taxon>Bacteroidia</taxon>
        <taxon>Bacteroidales</taxon>
        <taxon>Bacteroidaceae</taxon>
        <taxon>Bacteroides</taxon>
    </lineage>
</organism>
<sequence length="311" mass="37096">MKYKVAQIIPYFGQWPGWIELYFYSCGQNPNIDFIFYTDCPVPQQTYSNTKFISTSFEKYCKLVGTRLGINYVINSAYKLTDLKPFIGIVHQEELKDYDFWGFGDLDLVYGDLSMIINDKMLSSYELLTTHNYHIAGHFTLCRNNEYWRTLCFRIKNWKKRLVDNQHYAFDEGEWSGMVNPFIKYIHRMHGLLLKPFGIHYFTVLDLLNPLLVNKCLFKEFWTSPHAGPENGIDKEWTYDVKKHQIIDPEGRELPYLHFLFFKKTPWLTTAYYWREGYWKIDSDNGICDKEHFKGYKKIIFNHKEVKGCLS</sequence>